<dbReference type="GO" id="GO:0005524">
    <property type="term" value="F:ATP binding"/>
    <property type="evidence" value="ECO:0007669"/>
    <property type="project" value="UniProtKB-UniRule"/>
</dbReference>
<evidence type="ECO:0000313" key="11">
    <source>
        <dbReference type="Proteomes" id="UP000187209"/>
    </source>
</evidence>
<evidence type="ECO:0000256" key="7">
    <source>
        <dbReference type="SAM" id="MobiDB-lite"/>
    </source>
</evidence>
<dbReference type="Gene3D" id="1.10.510.10">
    <property type="entry name" value="Transferase(Phosphotransferase) domain 1"/>
    <property type="match status" value="1"/>
</dbReference>
<dbReference type="PROSITE" id="PS00107">
    <property type="entry name" value="PROTEIN_KINASE_ATP"/>
    <property type="match status" value="1"/>
</dbReference>
<keyword evidence="11" id="KW-1185">Reference proteome</keyword>
<dbReference type="InterPro" id="IPR045270">
    <property type="entry name" value="STKc_AGC"/>
</dbReference>
<dbReference type="InterPro" id="IPR011009">
    <property type="entry name" value="Kinase-like_dom_sf"/>
</dbReference>
<keyword evidence="5 6" id="KW-0067">ATP-binding</keyword>
<dbReference type="Proteomes" id="UP000187209">
    <property type="component" value="Unassembled WGS sequence"/>
</dbReference>
<protein>
    <recommendedName>
        <fullName evidence="12">Protein kinase domain-containing protein</fullName>
    </recommendedName>
</protein>
<comment type="caution">
    <text evidence="10">The sequence shown here is derived from an EMBL/GenBank/DDBJ whole genome shotgun (WGS) entry which is preliminary data.</text>
</comment>
<evidence type="ECO:0000256" key="5">
    <source>
        <dbReference type="ARBA" id="ARBA00022840"/>
    </source>
</evidence>
<evidence type="ECO:0000259" key="9">
    <source>
        <dbReference type="PROSITE" id="PS51285"/>
    </source>
</evidence>
<dbReference type="InterPro" id="IPR017441">
    <property type="entry name" value="Protein_kinase_ATP_BS"/>
</dbReference>
<feature type="region of interest" description="Disordered" evidence="7">
    <location>
        <begin position="1"/>
        <end position="26"/>
    </location>
</feature>
<dbReference type="SUPFAM" id="SSF56112">
    <property type="entry name" value="Protein kinase-like (PK-like)"/>
    <property type="match status" value="1"/>
</dbReference>
<dbReference type="InterPro" id="IPR000719">
    <property type="entry name" value="Prot_kinase_dom"/>
</dbReference>
<feature type="domain" description="Protein kinase" evidence="8">
    <location>
        <begin position="121"/>
        <end position="376"/>
    </location>
</feature>
<dbReference type="PANTHER" id="PTHR24351">
    <property type="entry name" value="RIBOSOMAL PROTEIN S6 KINASE"/>
    <property type="match status" value="1"/>
</dbReference>
<keyword evidence="2" id="KW-0808">Transferase</keyword>
<accession>A0A1R2D1U9</accession>
<reference evidence="10 11" key="1">
    <citation type="submission" date="2016-11" db="EMBL/GenBank/DDBJ databases">
        <title>The macronuclear genome of Stentor coeruleus: a giant cell with tiny introns.</title>
        <authorList>
            <person name="Slabodnick M."/>
            <person name="Ruby J.G."/>
            <person name="Reiff S.B."/>
            <person name="Swart E.C."/>
            <person name="Gosai S."/>
            <person name="Prabakaran S."/>
            <person name="Witkowska E."/>
            <person name="Larue G.E."/>
            <person name="Fisher S."/>
            <person name="Freeman R.M."/>
            <person name="Gunawardena J."/>
            <person name="Chu W."/>
            <person name="Stover N.A."/>
            <person name="Gregory B.D."/>
            <person name="Nowacki M."/>
            <person name="Derisi J."/>
            <person name="Roy S.W."/>
            <person name="Marshall W.F."/>
            <person name="Sood P."/>
        </authorList>
    </citation>
    <scope>NUCLEOTIDE SEQUENCE [LARGE SCALE GENOMIC DNA]</scope>
    <source>
        <strain evidence="10">WM001</strain>
    </source>
</reference>
<dbReference type="FunFam" id="1.10.510.10:FF:000008">
    <property type="entry name" value="Non-specific serine/threonine protein kinase"/>
    <property type="match status" value="1"/>
</dbReference>
<evidence type="ECO:0000256" key="2">
    <source>
        <dbReference type="ARBA" id="ARBA00022679"/>
    </source>
</evidence>
<proteinExistence type="predicted"/>
<organism evidence="10 11">
    <name type="scientific">Stentor coeruleus</name>
    <dbReference type="NCBI Taxonomy" id="5963"/>
    <lineage>
        <taxon>Eukaryota</taxon>
        <taxon>Sar</taxon>
        <taxon>Alveolata</taxon>
        <taxon>Ciliophora</taxon>
        <taxon>Postciliodesmatophora</taxon>
        <taxon>Heterotrichea</taxon>
        <taxon>Heterotrichida</taxon>
        <taxon>Stentoridae</taxon>
        <taxon>Stentor</taxon>
    </lineage>
</organism>
<name>A0A1R2D1U9_9CILI</name>
<evidence type="ECO:0000256" key="6">
    <source>
        <dbReference type="PROSITE-ProRule" id="PRU10141"/>
    </source>
</evidence>
<evidence type="ECO:0008006" key="12">
    <source>
        <dbReference type="Google" id="ProtNLM"/>
    </source>
</evidence>
<gene>
    <name evidence="10" type="ORF">SteCoe_1431</name>
</gene>
<dbReference type="AlphaFoldDB" id="A0A1R2D1U9"/>
<dbReference type="GO" id="GO:0004674">
    <property type="term" value="F:protein serine/threonine kinase activity"/>
    <property type="evidence" value="ECO:0007669"/>
    <property type="project" value="UniProtKB-KW"/>
</dbReference>
<dbReference type="FunFam" id="3.30.200.20:FF:000042">
    <property type="entry name" value="Aurora kinase A"/>
    <property type="match status" value="1"/>
</dbReference>
<dbReference type="Gene3D" id="3.30.200.20">
    <property type="entry name" value="Phosphorylase Kinase, domain 1"/>
    <property type="match status" value="1"/>
</dbReference>
<feature type="domain" description="AGC-kinase C-terminal" evidence="9">
    <location>
        <begin position="377"/>
        <end position="447"/>
    </location>
</feature>
<evidence type="ECO:0000256" key="4">
    <source>
        <dbReference type="ARBA" id="ARBA00022777"/>
    </source>
</evidence>
<keyword evidence="3 6" id="KW-0547">Nucleotide-binding</keyword>
<dbReference type="Pfam" id="PF00069">
    <property type="entry name" value="Pkinase"/>
    <property type="match status" value="1"/>
</dbReference>
<dbReference type="EMBL" id="MPUH01000015">
    <property type="protein sequence ID" value="OMJ95222.1"/>
    <property type="molecule type" value="Genomic_DNA"/>
</dbReference>
<dbReference type="PROSITE" id="PS51285">
    <property type="entry name" value="AGC_KINASE_CTER"/>
    <property type="match status" value="1"/>
</dbReference>
<dbReference type="OrthoDB" id="413209at2759"/>
<dbReference type="PROSITE" id="PS50011">
    <property type="entry name" value="PROTEIN_KINASE_DOM"/>
    <property type="match status" value="1"/>
</dbReference>
<dbReference type="InterPro" id="IPR000961">
    <property type="entry name" value="AGC-kinase_C"/>
</dbReference>
<keyword evidence="4" id="KW-0418">Kinase</keyword>
<dbReference type="CDD" id="cd05123">
    <property type="entry name" value="STKc_AGC"/>
    <property type="match status" value="1"/>
</dbReference>
<sequence length="548" mass="62833">MGQSPMIQESNSKSTNRPRLNHARTKPFTTENGTITINFSINSEITTYTFDNIVTVGFLISEANRLTKTDNIIALKTLEGIETIDYLLTIYEKTLDHFPTSLNLSPVFFEKIESEIEIQSYHPIKVIGKGGFSQVTLVRQKNTGRLYACKTVSKANILKQKKICHVLSEHKILSKVSHPFVIQLHSCFQTIDYLHFILEFCPGGELFYHLGNLGRFTEDQARFYFAEVVLALEYLHENKVLFRDLKPENILLASDGHIKLSDFGLAREIIRSDEKRYTYCGSAEYMSPEMLSRNGHGKEIDYYGLGSLLFELLTGSPPFYDESIEKMFWKIQHEELSFPKYMSEDAVDLISRLLDKNEKNRIGSKNFADIKDHIWLSTIHWKRLLHKKASPPFVPSMSRSNFADEFTSMPIEIEAFSEDTWKPCEGDRFIEFDNLYVGRVSDGWGENMRPSYVSSGDLSTVNTNSSIQHAQTFSRTESFLDMNIDESFTSENINLPRVSLSPKIHLQLNPPMLIESLSSDFLLEASPMKLALQQKLRKKNLNLTFISK</sequence>
<dbReference type="SMART" id="SM00220">
    <property type="entry name" value="S_TKc"/>
    <property type="match status" value="1"/>
</dbReference>
<feature type="binding site" evidence="6">
    <location>
        <position position="150"/>
    </location>
    <ligand>
        <name>ATP</name>
        <dbReference type="ChEBI" id="CHEBI:30616"/>
    </ligand>
</feature>
<feature type="compositionally biased region" description="Polar residues" evidence="7">
    <location>
        <begin position="1"/>
        <end position="18"/>
    </location>
</feature>
<evidence type="ECO:0000256" key="1">
    <source>
        <dbReference type="ARBA" id="ARBA00022527"/>
    </source>
</evidence>
<evidence type="ECO:0000256" key="3">
    <source>
        <dbReference type="ARBA" id="ARBA00022741"/>
    </source>
</evidence>
<evidence type="ECO:0000259" key="8">
    <source>
        <dbReference type="PROSITE" id="PS50011"/>
    </source>
</evidence>
<evidence type="ECO:0000313" key="10">
    <source>
        <dbReference type="EMBL" id="OMJ95222.1"/>
    </source>
</evidence>
<keyword evidence="1" id="KW-0723">Serine/threonine-protein kinase</keyword>